<protein>
    <recommendedName>
        <fullName evidence="2">Histone-lysine N-methyltransferase, H3 lysine-79 specific</fullName>
        <ecNumber evidence="1">2.1.1.360</ecNumber>
    </recommendedName>
    <alternativeName>
        <fullName evidence="4">Histone H3-K79 methyltransferase</fullName>
    </alternativeName>
</protein>
<evidence type="ECO:0000259" key="6">
    <source>
        <dbReference type="Pfam" id="PF08123"/>
    </source>
</evidence>
<comment type="catalytic activity">
    <reaction evidence="5">
        <text>L-lysyl(79)-[histone H3] + 3 S-adenosyl-L-methionine = N(6),N(6),N(6)-trimethyl-L-lysyl(79)-[histone H3] + 3 S-adenosyl-L-homocysteine + 3 H(+)</text>
        <dbReference type="Rhea" id="RHEA:60328"/>
        <dbReference type="Rhea" id="RHEA-COMP:15549"/>
        <dbReference type="Rhea" id="RHEA-COMP:15552"/>
        <dbReference type="ChEBI" id="CHEBI:15378"/>
        <dbReference type="ChEBI" id="CHEBI:29969"/>
        <dbReference type="ChEBI" id="CHEBI:57856"/>
        <dbReference type="ChEBI" id="CHEBI:59789"/>
        <dbReference type="ChEBI" id="CHEBI:61961"/>
        <dbReference type="EC" id="2.1.1.360"/>
    </reaction>
</comment>
<dbReference type="Gene3D" id="3.40.50.150">
    <property type="entry name" value="Vaccinia Virus protein VP39"/>
    <property type="match status" value="1"/>
</dbReference>
<gene>
    <name evidence="7" type="ORF">AaE_014954</name>
</gene>
<reference evidence="7 8" key="1">
    <citation type="submission" date="2019-06" db="EMBL/GenBank/DDBJ databases">
        <title>Genomics analysis of Aphanomyces spp. identifies a new class of oomycete effector associated with host adaptation.</title>
        <authorList>
            <person name="Gaulin E."/>
        </authorList>
    </citation>
    <scope>NUCLEOTIDE SEQUENCE [LARGE SCALE GENOMIC DNA]</scope>
    <source>
        <strain evidence="7 8">E</strain>
    </source>
</reference>
<dbReference type="AlphaFoldDB" id="A0A6A4YXW9"/>
<dbReference type="EC" id="2.1.1.360" evidence="1"/>
<evidence type="ECO:0000256" key="3">
    <source>
        <dbReference type="ARBA" id="ARBA00022853"/>
    </source>
</evidence>
<dbReference type="Proteomes" id="UP000469452">
    <property type="component" value="Unassembled WGS sequence"/>
</dbReference>
<name>A0A6A4YXW9_APHAT</name>
<keyword evidence="3" id="KW-0156">Chromatin regulator</keyword>
<evidence type="ECO:0000256" key="5">
    <source>
        <dbReference type="ARBA" id="ARBA00047770"/>
    </source>
</evidence>
<evidence type="ECO:0000256" key="1">
    <source>
        <dbReference type="ARBA" id="ARBA00012190"/>
    </source>
</evidence>
<comment type="caution">
    <text evidence="7">The sequence shown here is derived from an EMBL/GenBank/DDBJ whole genome shotgun (WGS) entry which is preliminary data.</text>
</comment>
<dbReference type="PANTHER" id="PTHR21451">
    <property type="entry name" value="HISTONE H3 METHYLTRANSFERASE"/>
    <property type="match status" value="1"/>
</dbReference>
<sequence>MTDAVQTWKAQLVECDPTSDQWKEAAQHMREYAADFVNGLKQRPNSRAVDEVRALIPDDLREELEALPVAQFALGLIFYRPFQDYNRVYRHFSHEYAKELSMQARKDFSEFDTTSFVYGEISFFPFADILDSISADIPVGNGVFYDLGSGVGKAVMAAALVHKFHKAIGIEQLKPLVDFSHARVDRLMETNDVAGQTISYLCGSFFDHKWSDGDVVFCHSTCFSPRYLFYISLPMVGCLDTKDMMDSMWERISKDAEQLKQGAYFISVSHILASPLFEVLRTLTVQMGWGNCTVYIQRRRRIGRWASKMLKGSATRTDLQRPNTKQSELRE</sequence>
<evidence type="ECO:0000256" key="4">
    <source>
        <dbReference type="ARBA" id="ARBA00029821"/>
    </source>
</evidence>
<accession>A0A6A4YXW9</accession>
<dbReference type="EMBL" id="VJMI01020426">
    <property type="protein sequence ID" value="KAF0704414.1"/>
    <property type="molecule type" value="Genomic_DNA"/>
</dbReference>
<dbReference type="Pfam" id="PF08123">
    <property type="entry name" value="DOT1"/>
    <property type="match status" value="1"/>
</dbReference>
<dbReference type="SUPFAM" id="SSF53335">
    <property type="entry name" value="S-adenosyl-L-methionine-dependent methyltransferases"/>
    <property type="match status" value="1"/>
</dbReference>
<evidence type="ECO:0000256" key="2">
    <source>
        <dbReference type="ARBA" id="ARBA00020987"/>
    </source>
</evidence>
<feature type="domain" description="DOT1" evidence="6">
    <location>
        <begin position="113"/>
        <end position="210"/>
    </location>
</feature>
<proteinExistence type="predicted"/>
<dbReference type="VEuPathDB" id="FungiDB:H257_03836"/>
<evidence type="ECO:0000313" key="8">
    <source>
        <dbReference type="Proteomes" id="UP000469452"/>
    </source>
</evidence>
<dbReference type="InterPro" id="IPR029063">
    <property type="entry name" value="SAM-dependent_MTases_sf"/>
</dbReference>
<dbReference type="GO" id="GO:0051726">
    <property type="term" value="P:regulation of cell cycle"/>
    <property type="evidence" value="ECO:0007669"/>
    <property type="project" value="InterPro"/>
</dbReference>
<evidence type="ECO:0000313" key="7">
    <source>
        <dbReference type="EMBL" id="KAF0704414.1"/>
    </source>
</evidence>
<dbReference type="InterPro" id="IPR025789">
    <property type="entry name" value="DOT1_dom"/>
</dbReference>
<dbReference type="InterPro" id="IPR030445">
    <property type="entry name" value="H3-K79_meTrfase"/>
</dbReference>
<dbReference type="GO" id="GO:0140956">
    <property type="term" value="F:histone H3K79 trimethyltransferase activity"/>
    <property type="evidence" value="ECO:0007669"/>
    <property type="project" value="UniProtKB-EC"/>
</dbReference>
<dbReference type="PANTHER" id="PTHR21451:SF19">
    <property type="entry name" value="ACTIVATED IN BLOCKED UNFOLDED PROTEIN RESPONSE"/>
    <property type="match status" value="1"/>
</dbReference>
<organism evidence="7 8">
    <name type="scientific">Aphanomyces astaci</name>
    <name type="common">Crayfish plague agent</name>
    <dbReference type="NCBI Taxonomy" id="112090"/>
    <lineage>
        <taxon>Eukaryota</taxon>
        <taxon>Sar</taxon>
        <taxon>Stramenopiles</taxon>
        <taxon>Oomycota</taxon>
        <taxon>Saprolegniomycetes</taxon>
        <taxon>Saprolegniales</taxon>
        <taxon>Verrucalvaceae</taxon>
        <taxon>Aphanomyces</taxon>
    </lineage>
</organism>